<proteinExistence type="predicted"/>
<accession>A0A8H8S215</accession>
<feature type="region of interest" description="Disordered" evidence="1">
    <location>
        <begin position="244"/>
        <end position="289"/>
    </location>
</feature>
<feature type="compositionally biased region" description="Low complexity" evidence="1">
    <location>
        <begin position="247"/>
        <end position="267"/>
    </location>
</feature>
<feature type="compositionally biased region" description="Basic and acidic residues" evidence="1">
    <location>
        <begin position="1"/>
        <end position="15"/>
    </location>
</feature>
<keyword evidence="4" id="KW-1185">Reference proteome</keyword>
<evidence type="ECO:0000256" key="2">
    <source>
        <dbReference type="SAM" id="Phobius"/>
    </source>
</evidence>
<feature type="compositionally biased region" description="Polar residues" evidence="1">
    <location>
        <begin position="108"/>
        <end position="117"/>
    </location>
</feature>
<keyword evidence="2" id="KW-1133">Transmembrane helix</keyword>
<feature type="compositionally biased region" description="Acidic residues" evidence="1">
    <location>
        <begin position="91"/>
        <end position="102"/>
    </location>
</feature>
<dbReference type="EMBL" id="QGMI01000149">
    <property type="protein sequence ID" value="TVY46414.1"/>
    <property type="molecule type" value="Genomic_DNA"/>
</dbReference>
<keyword evidence="2" id="KW-0472">Membrane</keyword>
<evidence type="ECO:0000313" key="4">
    <source>
        <dbReference type="Proteomes" id="UP000443090"/>
    </source>
</evidence>
<dbReference type="OrthoDB" id="5413188at2759"/>
<gene>
    <name evidence="3" type="ORF">LOCC1_G003770</name>
</gene>
<reference evidence="3 4" key="1">
    <citation type="submission" date="2018-05" db="EMBL/GenBank/DDBJ databases">
        <title>Genome sequencing and assembly of the regulated plant pathogen Lachnellula willkommii and related sister species for the development of diagnostic species identification markers.</title>
        <authorList>
            <person name="Giroux E."/>
            <person name="Bilodeau G."/>
        </authorList>
    </citation>
    <scope>NUCLEOTIDE SEQUENCE [LARGE SCALE GENOMIC DNA]</scope>
    <source>
        <strain evidence="3 4">CBS 160.35</strain>
    </source>
</reference>
<evidence type="ECO:0000313" key="3">
    <source>
        <dbReference type="EMBL" id="TVY46414.1"/>
    </source>
</evidence>
<dbReference type="AlphaFoldDB" id="A0A8H8S215"/>
<name>A0A8H8S215_9HELO</name>
<evidence type="ECO:0000256" key="1">
    <source>
        <dbReference type="SAM" id="MobiDB-lite"/>
    </source>
</evidence>
<protein>
    <submittedName>
        <fullName evidence="3">Uncharacterized protein</fullName>
    </submittedName>
</protein>
<keyword evidence="2" id="KW-0812">Transmembrane</keyword>
<sequence>MASQDRQSRISEHMARSAAVPQRLRNDESWVEIASQPSSSSLSSIGDEIVTTGLRVNPSTHNHPRRRRRIQPGIPSHMGLEARQTSTSSQEEYEESESEEEEDHHHVLTSSNEQIQPSYSSDSDDEDDSTALGRRTTEPAFTPQPNAFSHPPSSRAPVPASYFPPSSTAPRNPNPNPNPYASSSRRQQSYNATDHDAALRASLTTLLSIGAAAARGKRAATIPTTTSAEPMGLRLVPESQLTGAVQPSSLRPLSPSTRARSSPSISSQEAIEKGKRKAAASGEKTKRRKKVAVTEAGDESTLFTWVVSAGVLVLVSVVGFGAGYVIGREVGRQEVSGLGFSDGGSCGREAMRGSGSLRRFKWGIGGGGKGVVA</sequence>
<organism evidence="3 4">
    <name type="scientific">Lachnellula occidentalis</name>
    <dbReference type="NCBI Taxonomy" id="215460"/>
    <lineage>
        <taxon>Eukaryota</taxon>
        <taxon>Fungi</taxon>
        <taxon>Dikarya</taxon>
        <taxon>Ascomycota</taxon>
        <taxon>Pezizomycotina</taxon>
        <taxon>Leotiomycetes</taxon>
        <taxon>Helotiales</taxon>
        <taxon>Lachnaceae</taxon>
        <taxon>Lachnellula</taxon>
    </lineage>
</organism>
<feature type="region of interest" description="Disordered" evidence="1">
    <location>
        <begin position="51"/>
        <end position="194"/>
    </location>
</feature>
<feature type="region of interest" description="Disordered" evidence="1">
    <location>
        <begin position="213"/>
        <end position="232"/>
    </location>
</feature>
<feature type="transmembrane region" description="Helical" evidence="2">
    <location>
        <begin position="302"/>
        <end position="326"/>
    </location>
</feature>
<feature type="region of interest" description="Disordered" evidence="1">
    <location>
        <begin position="1"/>
        <end position="26"/>
    </location>
</feature>
<dbReference type="Proteomes" id="UP000443090">
    <property type="component" value="Unassembled WGS sequence"/>
</dbReference>
<comment type="caution">
    <text evidence="3">The sequence shown here is derived from an EMBL/GenBank/DDBJ whole genome shotgun (WGS) entry which is preliminary data.</text>
</comment>